<name>A0ABD0U4X7_DENTH</name>
<gene>
    <name evidence="2" type="ORF">M5K25_021676</name>
</gene>
<accession>A0ABD0U4X7</accession>
<keyword evidence="3" id="KW-1185">Reference proteome</keyword>
<sequence>MELASEKLKMTEITSGKSKSTELARESRQRTSSRRRRRTRVREDDGDDLDDDAHHFRLQAQVLGRMSSEFGKMKNAMMSLGRRISTAEVEKTYAMTDEGRSSTAELGTELDESSSILILDSRARVERSTQTTTGSSSTRLVCTPRTNQCILKGNCPFNSKCLIWSQIEANHMATFESMISMLDVGDTWSMRGLYDYDRCGGKQCNKGIKSVVADGARRSNTTCLGKVRARNGRIEVTWVKRCAIPMARSKDVNGGRMAWMMTNDLGRPISVKANVFVTLVRTYTSSLVKRNRRELDLKYFQIQIIQNDSEENMERSSCSLIYLVRGGSRPNLTEGSLSATMGCFVQGYHVDMGFNIVGEHTSFDHDHNLMVSFSSKITRSEVPVITVYLWRHLTTKSPNRENQLAALAAPSREPFLKISSLLKFPSCCPRVTASQSCCPGRPRGPPCCPECPNSVKLLSTLIPACCQPQFKCCPGNPAAHLAVQLLGEVSTRCLTLSGHRNVLSKDSCSHQLLPKHAGRFNLGKGDLFPSLLPSSLILGCGVESQYRLKLRRRRNKNEKEKREKEVKEKRRKREGARYLCSLERTLVRFRWDGIGVSSRRRMSPGSWLEVPWRIATRHPKPSPPHLPLILQEIPAGWPHFQQTPCYLASLEVADCCPESSLGPPQALQVAVQSFLQGKAVVPVVIIAVQRIQHHFPAVPEAPAATNNCPSLWGRFNLGKVGSHNWRLPQSDLISISLGGGRSPTRRTLDYRRPPTPTTTTAASVSVSKDLLRRLPRSDLHHHMVLLPPPTIVVGEYYSDPKLSRTFPEHYRVPSREFCTFPCCQASRRIIVCCPEDFPKLSTSSSRFLVLFRHPENSYLLPGRPPYGCPHAGLLQNQPLDSGSSSSHFKSGLRT</sequence>
<reference evidence="2 3" key="1">
    <citation type="journal article" date="2024" name="Plant Biotechnol. J.">
        <title>Dendrobium thyrsiflorum genome and its molecular insights into genes involved in important horticultural traits.</title>
        <authorList>
            <person name="Chen B."/>
            <person name="Wang J.Y."/>
            <person name="Zheng P.J."/>
            <person name="Li K.L."/>
            <person name="Liang Y.M."/>
            <person name="Chen X.F."/>
            <person name="Zhang C."/>
            <person name="Zhao X."/>
            <person name="He X."/>
            <person name="Zhang G.Q."/>
            <person name="Liu Z.J."/>
            <person name="Xu Q."/>
        </authorList>
    </citation>
    <scope>NUCLEOTIDE SEQUENCE [LARGE SCALE GENOMIC DNA]</scope>
    <source>
        <strain evidence="2">GZMU011</strain>
    </source>
</reference>
<feature type="compositionally biased region" description="Basic residues" evidence="1">
    <location>
        <begin position="31"/>
        <end position="40"/>
    </location>
</feature>
<dbReference type="EMBL" id="JANQDX010000017">
    <property type="protein sequence ID" value="KAL0907276.1"/>
    <property type="molecule type" value="Genomic_DNA"/>
</dbReference>
<comment type="caution">
    <text evidence="2">The sequence shown here is derived from an EMBL/GenBank/DDBJ whole genome shotgun (WGS) entry which is preliminary data.</text>
</comment>
<feature type="region of interest" description="Disordered" evidence="1">
    <location>
        <begin position="1"/>
        <end position="52"/>
    </location>
</feature>
<feature type="compositionally biased region" description="Basic and acidic residues" evidence="1">
    <location>
        <begin position="19"/>
        <end position="29"/>
    </location>
</feature>
<evidence type="ECO:0000313" key="2">
    <source>
        <dbReference type="EMBL" id="KAL0907276.1"/>
    </source>
</evidence>
<evidence type="ECO:0000313" key="3">
    <source>
        <dbReference type="Proteomes" id="UP001552299"/>
    </source>
</evidence>
<dbReference type="Proteomes" id="UP001552299">
    <property type="component" value="Unassembled WGS sequence"/>
</dbReference>
<protein>
    <submittedName>
        <fullName evidence="2">Uncharacterized protein</fullName>
    </submittedName>
</protein>
<dbReference type="AlphaFoldDB" id="A0ABD0U4X7"/>
<organism evidence="2 3">
    <name type="scientific">Dendrobium thyrsiflorum</name>
    <name type="common">Pinecone-like raceme dendrobium</name>
    <name type="synonym">Orchid</name>
    <dbReference type="NCBI Taxonomy" id="117978"/>
    <lineage>
        <taxon>Eukaryota</taxon>
        <taxon>Viridiplantae</taxon>
        <taxon>Streptophyta</taxon>
        <taxon>Embryophyta</taxon>
        <taxon>Tracheophyta</taxon>
        <taxon>Spermatophyta</taxon>
        <taxon>Magnoliopsida</taxon>
        <taxon>Liliopsida</taxon>
        <taxon>Asparagales</taxon>
        <taxon>Orchidaceae</taxon>
        <taxon>Epidendroideae</taxon>
        <taxon>Malaxideae</taxon>
        <taxon>Dendrobiinae</taxon>
        <taxon>Dendrobium</taxon>
    </lineage>
</organism>
<evidence type="ECO:0000256" key="1">
    <source>
        <dbReference type="SAM" id="MobiDB-lite"/>
    </source>
</evidence>
<feature type="compositionally biased region" description="Basic and acidic residues" evidence="1">
    <location>
        <begin position="1"/>
        <end position="10"/>
    </location>
</feature>
<proteinExistence type="predicted"/>